<proteinExistence type="predicted"/>
<organism evidence="1 2">
    <name type="scientific">Kwoniella pini CBS 10737</name>
    <dbReference type="NCBI Taxonomy" id="1296096"/>
    <lineage>
        <taxon>Eukaryota</taxon>
        <taxon>Fungi</taxon>
        <taxon>Dikarya</taxon>
        <taxon>Basidiomycota</taxon>
        <taxon>Agaricomycotina</taxon>
        <taxon>Tremellomycetes</taxon>
        <taxon>Tremellales</taxon>
        <taxon>Cryptococcaceae</taxon>
        <taxon>Kwoniella</taxon>
    </lineage>
</organism>
<evidence type="ECO:0000313" key="1">
    <source>
        <dbReference type="EMBL" id="WWC73736.1"/>
    </source>
</evidence>
<reference evidence="1" key="1">
    <citation type="submission" date="2013-07" db="EMBL/GenBank/DDBJ databases">
        <authorList>
            <consortium name="The Broad Institute Genome Sequencing Platform"/>
            <person name="Cuomo C."/>
            <person name="Litvintseva A."/>
            <person name="Chen Y."/>
            <person name="Heitman J."/>
            <person name="Sun S."/>
            <person name="Springer D."/>
            <person name="Dromer F."/>
            <person name="Young S.K."/>
            <person name="Zeng Q."/>
            <person name="Gargeya S."/>
            <person name="Fitzgerald M."/>
            <person name="Abouelleil A."/>
            <person name="Alvarado L."/>
            <person name="Berlin A.M."/>
            <person name="Chapman S.B."/>
            <person name="Dewar J."/>
            <person name="Goldberg J."/>
            <person name="Griggs A."/>
            <person name="Gujja S."/>
            <person name="Hansen M."/>
            <person name="Howarth C."/>
            <person name="Imamovic A."/>
            <person name="Larimer J."/>
            <person name="McCowan C."/>
            <person name="Murphy C."/>
            <person name="Pearson M."/>
            <person name="Priest M."/>
            <person name="Roberts A."/>
            <person name="Saif S."/>
            <person name="Shea T."/>
            <person name="Sykes S."/>
            <person name="Wortman J."/>
            <person name="Nusbaum C."/>
            <person name="Birren B."/>
        </authorList>
    </citation>
    <scope>NUCLEOTIDE SEQUENCE</scope>
    <source>
        <strain evidence="1">CBS 10737</strain>
    </source>
</reference>
<dbReference type="KEGG" id="kpin:30174411"/>
<dbReference type="GeneID" id="30174411"/>
<evidence type="ECO:0000313" key="2">
    <source>
        <dbReference type="Proteomes" id="UP000094020"/>
    </source>
</evidence>
<name>A0AAJ8LDE2_9TREE</name>
<gene>
    <name evidence="1" type="ORF">I206_107708</name>
</gene>
<dbReference type="AlphaFoldDB" id="A0AAJ8LDE2"/>
<sequence length="123" mass="13739">MVYHPSTLIPKPSKLSISPSKLNINTNMKPPEYTPISPIDGLRDKSGENLIEVLKESDTVFFNVFITFAKRIDKGEYPLFQVGIQFLQVGNDPFFPNCEQDLTAEIIVKTLAGGINRRIDGKA</sequence>
<protein>
    <submittedName>
        <fullName evidence="1">Uncharacterized protein</fullName>
    </submittedName>
</protein>
<reference evidence="1" key="2">
    <citation type="submission" date="2024-02" db="EMBL/GenBank/DDBJ databases">
        <title>Comparative genomics of Cryptococcus and Kwoniella reveals pathogenesis evolution and contrasting modes of karyotype evolution via chromosome fusion or intercentromeric recombination.</title>
        <authorList>
            <person name="Coelho M.A."/>
            <person name="David-Palma M."/>
            <person name="Shea T."/>
            <person name="Bowers K."/>
            <person name="McGinley-Smith S."/>
            <person name="Mohammad A.W."/>
            <person name="Gnirke A."/>
            <person name="Yurkov A.M."/>
            <person name="Nowrousian M."/>
            <person name="Sun S."/>
            <person name="Cuomo C.A."/>
            <person name="Heitman J."/>
        </authorList>
    </citation>
    <scope>NUCLEOTIDE SEQUENCE</scope>
    <source>
        <strain evidence="1">CBS 10737</strain>
    </source>
</reference>
<accession>A0AAJ8LDE2</accession>
<dbReference type="EMBL" id="CP144529">
    <property type="protein sequence ID" value="WWC73736.1"/>
    <property type="molecule type" value="Genomic_DNA"/>
</dbReference>
<dbReference type="Proteomes" id="UP000094020">
    <property type="component" value="Chromosome 11"/>
</dbReference>
<dbReference type="RefSeq" id="XP_070059682.1">
    <property type="nucleotide sequence ID" value="XM_070203581.1"/>
</dbReference>
<keyword evidence="2" id="KW-1185">Reference proteome</keyword>